<feature type="transmembrane region" description="Helical" evidence="1">
    <location>
        <begin position="191"/>
        <end position="208"/>
    </location>
</feature>
<dbReference type="STRING" id="1236976.JCM16418_2743"/>
<organism evidence="2 3">
    <name type="scientific">Paenibacillus pini JCM 16418</name>
    <dbReference type="NCBI Taxonomy" id="1236976"/>
    <lineage>
        <taxon>Bacteria</taxon>
        <taxon>Bacillati</taxon>
        <taxon>Bacillota</taxon>
        <taxon>Bacilli</taxon>
        <taxon>Bacillales</taxon>
        <taxon>Paenibacillaceae</taxon>
        <taxon>Paenibacillus</taxon>
    </lineage>
</organism>
<keyword evidence="1" id="KW-0472">Membrane</keyword>
<feature type="transmembrane region" description="Helical" evidence="1">
    <location>
        <begin position="376"/>
        <end position="395"/>
    </location>
</feature>
<feature type="transmembrane region" description="Helical" evidence="1">
    <location>
        <begin position="58"/>
        <end position="80"/>
    </location>
</feature>
<evidence type="ECO:0000313" key="2">
    <source>
        <dbReference type="EMBL" id="GAF08657.1"/>
    </source>
</evidence>
<feature type="transmembrane region" description="Helical" evidence="1">
    <location>
        <begin position="135"/>
        <end position="154"/>
    </location>
</feature>
<evidence type="ECO:0000256" key="1">
    <source>
        <dbReference type="SAM" id="Phobius"/>
    </source>
</evidence>
<dbReference type="Pfam" id="PF05975">
    <property type="entry name" value="EcsB"/>
    <property type="match status" value="1"/>
</dbReference>
<gene>
    <name evidence="2" type="ORF">JCM16418_2743</name>
</gene>
<feature type="transmembrane region" description="Helical" evidence="1">
    <location>
        <begin position="281"/>
        <end position="300"/>
    </location>
</feature>
<dbReference type="EMBL" id="BAVZ01000007">
    <property type="protein sequence ID" value="GAF08657.1"/>
    <property type="molecule type" value="Genomic_DNA"/>
</dbReference>
<name>W7YJJ4_9BACL</name>
<evidence type="ECO:0000313" key="3">
    <source>
        <dbReference type="Proteomes" id="UP000019364"/>
    </source>
</evidence>
<keyword evidence="3" id="KW-1185">Reference proteome</keyword>
<dbReference type="GO" id="GO:0016020">
    <property type="term" value="C:membrane"/>
    <property type="evidence" value="ECO:0007669"/>
    <property type="project" value="InterPro"/>
</dbReference>
<feature type="transmembrane region" description="Helical" evidence="1">
    <location>
        <begin position="166"/>
        <end position="185"/>
    </location>
</feature>
<feature type="transmembrane region" description="Helical" evidence="1">
    <location>
        <begin position="101"/>
        <end position="123"/>
    </location>
</feature>
<protein>
    <submittedName>
        <fullName evidence="2">ABC transporter</fullName>
    </submittedName>
</protein>
<dbReference type="eggNOG" id="COG4473">
    <property type="taxonomic scope" value="Bacteria"/>
</dbReference>
<keyword evidence="1" id="KW-0812">Transmembrane</keyword>
<comment type="caution">
    <text evidence="2">The sequence shown here is derived from an EMBL/GenBank/DDBJ whole genome shotgun (WGS) entry which is preliminary data.</text>
</comment>
<sequence>MMDLSELRLKRRSRFWGEVLPYLGYVIQSGVAVLTLFLIIAFSAWYTSLVQHIPAGLPIRWIMLILFVPLTVNSSFRTYMQSADTVFLLPQESRMNQYFRASWTSGVIYKMIGVTLVFMVSWLLYFRADVDPKPFWLFLILLYALKIVASIGSWKEQQMVSKRAYSSYRLLRYAVIALALAAWLWQPAGKSLIFIALLVAAYMASLKIPSRHLVAWERLIALEKIHSGRVMLVLGWFVDVPGRQQRVYQRKWLSWAGNNIPWKPQAAYRYLLTKSFIRSDILGIVLRAAVLGALLVWWTRGTMLGSGIYLFFIFLIGVQMSSLLRYHSESFWLTVYPVPAESRHTNAVLLAFQIQLMFALLMWLPMLGALKSQMSTVFGTLVVGVVVCALFRFFLSRKVPKDEDDE</sequence>
<dbReference type="PIRSF" id="PIRSF037259">
    <property type="entry name" value="EcsB_ABC"/>
    <property type="match status" value="1"/>
</dbReference>
<dbReference type="Proteomes" id="UP000019364">
    <property type="component" value="Unassembled WGS sequence"/>
</dbReference>
<feature type="transmembrane region" description="Helical" evidence="1">
    <location>
        <begin position="347"/>
        <end position="370"/>
    </location>
</feature>
<dbReference type="RefSeq" id="WP_306304778.1">
    <property type="nucleotide sequence ID" value="NZ_BAVZ01000007.1"/>
</dbReference>
<accession>W7YJJ4</accession>
<dbReference type="AlphaFoldDB" id="W7YJJ4"/>
<feature type="transmembrane region" description="Helical" evidence="1">
    <location>
        <begin position="20"/>
        <end position="46"/>
    </location>
</feature>
<proteinExistence type="predicted"/>
<reference evidence="2 3" key="1">
    <citation type="journal article" date="2014" name="Genome Announc.">
        <title>Draft Genome Sequence of Paenibacillus pini JCM 16418T, Isolated from the Rhizosphere of Pine Tree.</title>
        <authorList>
            <person name="Yuki M."/>
            <person name="Oshima K."/>
            <person name="Suda W."/>
            <person name="Oshida Y."/>
            <person name="Kitamura K."/>
            <person name="Iida Y."/>
            <person name="Hattori M."/>
            <person name="Ohkuma M."/>
        </authorList>
    </citation>
    <scope>NUCLEOTIDE SEQUENCE [LARGE SCALE GENOMIC DNA]</scope>
    <source>
        <strain evidence="2 3">JCM 16418</strain>
    </source>
</reference>
<dbReference type="InterPro" id="IPR010288">
    <property type="entry name" value="EcsB_ABC"/>
</dbReference>
<feature type="transmembrane region" description="Helical" evidence="1">
    <location>
        <begin position="306"/>
        <end position="326"/>
    </location>
</feature>
<keyword evidence="1" id="KW-1133">Transmembrane helix</keyword>